<dbReference type="PANTHER" id="PTHR11669">
    <property type="entry name" value="REPLICATION FACTOR C / DNA POLYMERASE III GAMMA-TAU SUBUNIT"/>
    <property type="match status" value="1"/>
</dbReference>
<dbReference type="Proteomes" id="UP001220238">
    <property type="component" value="Chromosome"/>
</dbReference>
<dbReference type="PANTHER" id="PTHR11669:SF8">
    <property type="entry name" value="DNA POLYMERASE III SUBUNIT DELTA"/>
    <property type="match status" value="1"/>
</dbReference>
<gene>
    <name evidence="2" type="ORF">P2W56_03180</name>
</gene>
<evidence type="ECO:0000313" key="2">
    <source>
        <dbReference type="EMBL" id="WET44456.1"/>
    </source>
</evidence>
<dbReference type="GO" id="GO:0003887">
    <property type="term" value="F:DNA-directed DNA polymerase activity"/>
    <property type="evidence" value="ECO:0007669"/>
    <property type="project" value="UniProtKB-EC"/>
</dbReference>
<keyword evidence="2" id="KW-0548">Nucleotidyltransferase</keyword>
<dbReference type="InterPro" id="IPR050238">
    <property type="entry name" value="DNA_Rep/Repair_Clamp_Loader"/>
</dbReference>
<proteinExistence type="predicted"/>
<dbReference type="InterPro" id="IPR027417">
    <property type="entry name" value="P-loop_NTPase"/>
</dbReference>
<keyword evidence="2" id="KW-0808">Transferase</keyword>
<name>A0AB38XXY1_CORAY</name>
<dbReference type="SUPFAM" id="SSF52540">
    <property type="entry name" value="P-loop containing nucleoside triphosphate hydrolases"/>
    <property type="match status" value="1"/>
</dbReference>
<dbReference type="EMBL" id="CP120206">
    <property type="protein sequence ID" value="WET44456.1"/>
    <property type="molecule type" value="Genomic_DNA"/>
</dbReference>
<dbReference type="Gene3D" id="3.40.50.300">
    <property type="entry name" value="P-loop containing nucleotide triphosphate hydrolases"/>
    <property type="match status" value="1"/>
</dbReference>
<evidence type="ECO:0000313" key="3">
    <source>
        <dbReference type="Proteomes" id="UP001220238"/>
    </source>
</evidence>
<dbReference type="RefSeq" id="WP_038627475.1">
    <property type="nucleotide sequence ID" value="NZ_CP046975.1"/>
</dbReference>
<dbReference type="EC" id="2.7.7.7" evidence="2"/>
<organism evidence="2 3">
    <name type="scientific">Corynebacterium amycolatum</name>
    <dbReference type="NCBI Taxonomy" id="43765"/>
    <lineage>
        <taxon>Bacteria</taxon>
        <taxon>Bacillati</taxon>
        <taxon>Actinomycetota</taxon>
        <taxon>Actinomycetes</taxon>
        <taxon>Mycobacteriales</taxon>
        <taxon>Corynebacteriaceae</taxon>
        <taxon>Corynebacterium</taxon>
    </lineage>
</organism>
<dbReference type="Pfam" id="PF13177">
    <property type="entry name" value="DNA_pol3_delta2"/>
    <property type="match status" value="1"/>
</dbReference>
<dbReference type="GO" id="GO:0006261">
    <property type="term" value="P:DNA-templated DNA replication"/>
    <property type="evidence" value="ECO:0007669"/>
    <property type="project" value="TreeGrafter"/>
</dbReference>
<dbReference type="GeneID" id="92767697"/>
<feature type="region of interest" description="Disordered" evidence="1">
    <location>
        <begin position="39"/>
        <end position="61"/>
    </location>
</feature>
<dbReference type="AlphaFoldDB" id="A0AB38XXY1"/>
<accession>A0AB38XXY1</accession>
<reference evidence="2" key="1">
    <citation type="submission" date="2023-03" db="EMBL/GenBank/DDBJ databases">
        <title>Corynebacterium amycolatum SB-1.</title>
        <authorList>
            <person name="Jo H."/>
        </authorList>
    </citation>
    <scope>NUCLEOTIDE SEQUENCE</scope>
    <source>
        <strain evidence="2">SB-1</strain>
    </source>
</reference>
<protein>
    <submittedName>
        <fullName evidence="2">DNA polymerase III subunit delta</fullName>
        <ecNumber evidence="2">2.7.7.7</ecNumber>
    </submittedName>
</protein>
<dbReference type="NCBIfam" id="NF005926">
    <property type="entry name" value="PRK07940.1"/>
    <property type="match status" value="1"/>
</dbReference>
<sequence length="457" mass="49219">MTEPMTERSVFSRMPETGGVRQRLQAAVRAAHYRFANGQPLAGDGAEVSPEGGDAGSSLSDVPRDSDMTHAWLFTGPAGSGRSVTATAFAAALLCTRHDNPGCGECEGCRTALAGTHGDIKIVRPEGTIISVATVRDELRPWAYKMPTTADCRVLIIEDADRLNESASNALLKVVEEPPLRTVIIMCAPTTNAEDFSVTLRSRCRHVYVPTPHIDDVTNLLRAERPELTDEQAVWAATVSNGHIGRARGFVSDEGSRAWRGKALDFVEAVFDPAKSYLAARELANEVAGEVKRRMEPLEAEELENLERSLGVGASGKGAQAALRGSKGVIKDLEDNQKRRRRRAESDLIDLSLTDIMGLYRDALVLAFGAERAGGTASGDLSSAADSEFGDGSVYLINPDRRRTATELARRLPPEAILASIDAVTEVRGMLVTAVKLAVLMDELMAKLQIAGQVGRR</sequence>
<evidence type="ECO:0000256" key="1">
    <source>
        <dbReference type="SAM" id="MobiDB-lite"/>
    </source>
</evidence>